<feature type="transmembrane region" description="Helical" evidence="8">
    <location>
        <begin position="176"/>
        <end position="202"/>
    </location>
</feature>
<feature type="transmembrane region" description="Helical" evidence="8">
    <location>
        <begin position="422"/>
        <end position="440"/>
    </location>
</feature>
<keyword evidence="11" id="KW-1185">Reference proteome</keyword>
<evidence type="ECO:0000256" key="6">
    <source>
        <dbReference type="ARBA" id="ARBA00022989"/>
    </source>
</evidence>
<feature type="transmembrane region" description="Helical" evidence="8">
    <location>
        <begin position="393"/>
        <end position="410"/>
    </location>
</feature>
<evidence type="ECO:0000256" key="5">
    <source>
        <dbReference type="ARBA" id="ARBA00022692"/>
    </source>
</evidence>
<proteinExistence type="predicted"/>
<name>A0ABV8EII5_9BACT</name>
<evidence type="ECO:0000256" key="1">
    <source>
        <dbReference type="ARBA" id="ARBA00004651"/>
    </source>
</evidence>
<feature type="domain" description="Glycosyltransferase RgtA/B/C/D-like" evidence="9">
    <location>
        <begin position="72"/>
        <end position="232"/>
    </location>
</feature>
<reference evidence="11" key="1">
    <citation type="journal article" date="2019" name="Int. J. Syst. Evol. Microbiol.">
        <title>The Global Catalogue of Microorganisms (GCM) 10K type strain sequencing project: providing services to taxonomists for standard genome sequencing and annotation.</title>
        <authorList>
            <consortium name="The Broad Institute Genomics Platform"/>
            <consortium name="The Broad Institute Genome Sequencing Center for Infectious Disease"/>
            <person name="Wu L."/>
            <person name="Ma J."/>
        </authorList>
    </citation>
    <scope>NUCLEOTIDE SEQUENCE [LARGE SCALE GENOMIC DNA]</scope>
    <source>
        <strain evidence="11">CECT 8551</strain>
    </source>
</reference>
<feature type="transmembrane region" description="Helical" evidence="8">
    <location>
        <begin position="147"/>
        <end position="164"/>
    </location>
</feature>
<evidence type="ECO:0000256" key="4">
    <source>
        <dbReference type="ARBA" id="ARBA00022679"/>
    </source>
</evidence>
<organism evidence="10 11">
    <name type="scientific">Belliella kenyensis</name>
    <dbReference type="NCBI Taxonomy" id="1472724"/>
    <lineage>
        <taxon>Bacteria</taxon>
        <taxon>Pseudomonadati</taxon>
        <taxon>Bacteroidota</taxon>
        <taxon>Cytophagia</taxon>
        <taxon>Cytophagales</taxon>
        <taxon>Cyclobacteriaceae</taxon>
        <taxon>Belliella</taxon>
    </lineage>
</organism>
<feature type="transmembrane region" description="Helical" evidence="8">
    <location>
        <begin position="76"/>
        <end position="95"/>
    </location>
</feature>
<feature type="transmembrane region" description="Helical" evidence="8">
    <location>
        <begin position="369"/>
        <end position="387"/>
    </location>
</feature>
<feature type="transmembrane region" description="Helical" evidence="8">
    <location>
        <begin position="214"/>
        <end position="235"/>
    </location>
</feature>
<keyword evidence="2" id="KW-1003">Cell membrane</keyword>
<comment type="caution">
    <text evidence="10">The sequence shown here is derived from an EMBL/GenBank/DDBJ whole genome shotgun (WGS) entry which is preliminary data.</text>
</comment>
<evidence type="ECO:0000259" key="9">
    <source>
        <dbReference type="Pfam" id="PF13231"/>
    </source>
</evidence>
<sequence>METFFNKTKNPKQEENQAIKYFTVCLIILAYIFGSFVPLFETDPAHHANIALRMYLTGDFWSLYDIGKPYMDKPHLLFWTAAISFKLFGVNTFAYKLPTLLTSILGTYATYKLGSQLYNKKVGETAALLLASSFAFTLANSDVRMDGMLASFMIFAFWQMVKFQESKSWRYLTLTALGLALAFMTKGMIGPAVPTIIFFFYILEKKDWKILASYKLWLIIPVFFIFISPSLYGYYTQFDLHPELEIRGTTGNSGVYFILWGQNFERFGGGEFGSDGGQDPLFFLHTSLWSLIPWSILFFTAFIYVMKRVGSREKGLIWSIWAGITLLITIYSMSNFKLPHYIITLIPFMALMTADFLESIRLSNVWKRVNLGLILLVAVLVLILNIYFFPMSILFGILVTLIGVLSIWLIKNVSNQETRFLFSLVILGAFINVLMQGNFYPKVLQYQAGDNLAETANEAQITNEDIYFYGVHSFAFDFYSAYLHEHINEGELEQKLSENKVLYLYTIDSKLDELVQPDKWNNEIVAKSENFHVSRLKGEFINPKTRENATDNRYIVKIYK</sequence>
<evidence type="ECO:0000256" key="3">
    <source>
        <dbReference type="ARBA" id="ARBA00022676"/>
    </source>
</evidence>
<keyword evidence="7 8" id="KW-0472">Membrane</keyword>
<evidence type="ECO:0000256" key="8">
    <source>
        <dbReference type="SAM" id="Phobius"/>
    </source>
</evidence>
<dbReference type="Proteomes" id="UP001595766">
    <property type="component" value="Unassembled WGS sequence"/>
</dbReference>
<gene>
    <name evidence="10" type="ORF">ACFOUP_03375</name>
</gene>
<evidence type="ECO:0000256" key="7">
    <source>
        <dbReference type="ARBA" id="ARBA00023136"/>
    </source>
</evidence>
<accession>A0ABV8EII5</accession>
<dbReference type="EC" id="2.4.-.-" evidence="10"/>
<dbReference type="InterPro" id="IPR050297">
    <property type="entry name" value="LipidA_mod_glycosyltrf_83"/>
</dbReference>
<dbReference type="PANTHER" id="PTHR33908">
    <property type="entry name" value="MANNOSYLTRANSFERASE YKCB-RELATED"/>
    <property type="match status" value="1"/>
</dbReference>
<comment type="subcellular location">
    <subcellularLocation>
        <location evidence="1">Cell membrane</location>
        <topology evidence="1">Multi-pass membrane protein</topology>
    </subcellularLocation>
</comment>
<dbReference type="RefSeq" id="WP_241295306.1">
    <property type="nucleotide sequence ID" value="NZ_JAKZGR010000009.1"/>
</dbReference>
<dbReference type="EMBL" id="JBHSAV010000005">
    <property type="protein sequence ID" value="MFC3975409.1"/>
    <property type="molecule type" value="Genomic_DNA"/>
</dbReference>
<evidence type="ECO:0000313" key="10">
    <source>
        <dbReference type="EMBL" id="MFC3975409.1"/>
    </source>
</evidence>
<dbReference type="Pfam" id="PF13231">
    <property type="entry name" value="PMT_2"/>
    <property type="match status" value="1"/>
</dbReference>
<keyword evidence="4 10" id="KW-0808">Transferase</keyword>
<dbReference type="GO" id="GO:0016757">
    <property type="term" value="F:glycosyltransferase activity"/>
    <property type="evidence" value="ECO:0007669"/>
    <property type="project" value="UniProtKB-KW"/>
</dbReference>
<feature type="transmembrane region" description="Helical" evidence="8">
    <location>
        <begin position="21"/>
        <end position="40"/>
    </location>
</feature>
<feature type="transmembrane region" description="Helical" evidence="8">
    <location>
        <begin position="316"/>
        <end position="334"/>
    </location>
</feature>
<keyword evidence="3 10" id="KW-0328">Glycosyltransferase</keyword>
<feature type="transmembrane region" description="Helical" evidence="8">
    <location>
        <begin position="340"/>
        <end position="357"/>
    </location>
</feature>
<dbReference type="PANTHER" id="PTHR33908:SF3">
    <property type="entry name" value="UNDECAPRENYL PHOSPHATE-ALPHA-4-AMINO-4-DEOXY-L-ARABINOSE ARABINOSYL TRANSFERASE"/>
    <property type="match status" value="1"/>
</dbReference>
<keyword evidence="5 8" id="KW-0812">Transmembrane</keyword>
<keyword evidence="6 8" id="KW-1133">Transmembrane helix</keyword>
<protein>
    <submittedName>
        <fullName evidence="10">ArnT family glycosyltransferase</fullName>
        <ecNumber evidence="10">2.4.-.-</ecNumber>
    </submittedName>
</protein>
<feature type="transmembrane region" description="Helical" evidence="8">
    <location>
        <begin position="282"/>
        <end position="304"/>
    </location>
</feature>
<evidence type="ECO:0000313" key="11">
    <source>
        <dbReference type="Proteomes" id="UP001595766"/>
    </source>
</evidence>
<dbReference type="InterPro" id="IPR038731">
    <property type="entry name" value="RgtA/B/C-like"/>
</dbReference>
<evidence type="ECO:0000256" key="2">
    <source>
        <dbReference type="ARBA" id="ARBA00022475"/>
    </source>
</evidence>